<feature type="region of interest" description="Disordered" evidence="1">
    <location>
        <begin position="153"/>
        <end position="183"/>
    </location>
</feature>
<reference evidence="2 3" key="1">
    <citation type="journal article" date="2019" name="PLoS ONE">
        <title>Comparative genome analysis indicates high evolutionary potential of pathogenicity genes in Colletotrichum tanaceti.</title>
        <authorList>
            <person name="Lelwala R.V."/>
            <person name="Korhonen P.K."/>
            <person name="Young N.D."/>
            <person name="Scott J.B."/>
            <person name="Ades P.A."/>
            <person name="Gasser R.B."/>
            <person name="Taylor P.W.J."/>
        </authorList>
    </citation>
    <scope>NUCLEOTIDE SEQUENCE [LARGE SCALE GENOMIC DNA]</scope>
    <source>
        <strain evidence="2">BRIP57314</strain>
    </source>
</reference>
<protein>
    <submittedName>
        <fullName evidence="2">Uncharacterized protein</fullName>
    </submittedName>
</protein>
<evidence type="ECO:0000256" key="1">
    <source>
        <dbReference type="SAM" id="MobiDB-lite"/>
    </source>
</evidence>
<accession>A0A4U6X1M7</accession>
<comment type="caution">
    <text evidence="2">The sequence shown here is derived from an EMBL/GenBank/DDBJ whole genome shotgun (WGS) entry which is preliminary data.</text>
</comment>
<feature type="compositionally biased region" description="Polar residues" evidence="1">
    <location>
        <begin position="153"/>
        <end position="168"/>
    </location>
</feature>
<keyword evidence="3" id="KW-1185">Reference proteome</keyword>
<name>A0A4U6X1M7_9PEZI</name>
<dbReference type="Proteomes" id="UP000310108">
    <property type="component" value="Unassembled WGS sequence"/>
</dbReference>
<dbReference type="OrthoDB" id="4849581at2759"/>
<dbReference type="AlphaFoldDB" id="A0A4U6X1M7"/>
<gene>
    <name evidence="2" type="ORF">CTA1_652</name>
</gene>
<dbReference type="EMBL" id="PJEX01000821">
    <property type="protein sequence ID" value="TKW48649.1"/>
    <property type="molecule type" value="Genomic_DNA"/>
</dbReference>
<evidence type="ECO:0000313" key="3">
    <source>
        <dbReference type="Proteomes" id="UP000310108"/>
    </source>
</evidence>
<organism evidence="2 3">
    <name type="scientific">Colletotrichum tanaceti</name>
    <dbReference type="NCBI Taxonomy" id="1306861"/>
    <lineage>
        <taxon>Eukaryota</taxon>
        <taxon>Fungi</taxon>
        <taxon>Dikarya</taxon>
        <taxon>Ascomycota</taxon>
        <taxon>Pezizomycotina</taxon>
        <taxon>Sordariomycetes</taxon>
        <taxon>Hypocreomycetidae</taxon>
        <taxon>Glomerellales</taxon>
        <taxon>Glomerellaceae</taxon>
        <taxon>Colletotrichum</taxon>
        <taxon>Colletotrichum destructivum species complex</taxon>
    </lineage>
</organism>
<proteinExistence type="predicted"/>
<sequence length="183" mass="21289">MSSVTRYPTAQDAIHRDEVTRPLRYRVRECCDTKLALLPTFVVLCPPYAPMCLAENIYYILCGCWDGRHIRWECPRRGDCPDVECSGVFRKPGRCLVCERRRTHQMRVLCPPHFFPRKQHASVATDDDDDDDDDDFDYNLMFLREMLRQTLRNPQGSLPSDAAASSQFRGPWVSHRPGRRIGR</sequence>
<evidence type="ECO:0000313" key="2">
    <source>
        <dbReference type="EMBL" id="TKW48649.1"/>
    </source>
</evidence>